<gene>
    <name evidence="2" type="ORF">ACFOYY_25395</name>
</gene>
<keyword evidence="1" id="KW-1133">Transmembrane helix</keyword>
<feature type="transmembrane region" description="Helical" evidence="1">
    <location>
        <begin position="421"/>
        <end position="440"/>
    </location>
</feature>
<feature type="transmembrane region" description="Helical" evidence="1">
    <location>
        <begin position="232"/>
        <end position="252"/>
    </location>
</feature>
<evidence type="ECO:0000313" key="2">
    <source>
        <dbReference type="EMBL" id="MFC3983487.1"/>
    </source>
</evidence>
<sequence length="523" mass="53308">MTGTWTLIRLILRRDRVLLPVWIMISALLPAGVASATASLYTDQAARDAFTAASMSNPAQLAMRGPVHEASLGGLTAWTLGSSGALIGGLVSILLVIRHTRAEEEAGRRELLSSGVVGRHAPLAAALTVVLAANLLLGLLSVPGLVREGLPASSSVLFGLSTASAGWAFAAVAALTAQLTAASGTARGVAVAAGGLLFAVRSLADAGGVSWLAWLSPFGWARLTRPYAGDRWWVLGVAVVSVATLTAAAFALSTRRDVAGGLLAARRGPAAGTLRGGIGLAWRLHRGTIVGSGIGFCLLGVLLGMAARGLDSQVDTPQFRELAATIGGPGARVSEVFFTFVMYVLSQIVTAFALVSALRARSEEAAGRAELLLAAPVGRLRWALSHLVFAVAGPALPLAVLGAGAGLAYEGDALRVAGATLAYLPAVWTVVGFATLLFGVLPRQAAAASWSVLGLILLVDLLAEFRLVGGGVQDLSPFVHVPPALLGDASSTVAPLLGLTAVAGALVVAGLALLRRRDLVPST</sequence>
<feature type="transmembrane region" description="Helical" evidence="1">
    <location>
        <begin position="117"/>
        <end position="137"/>
    </location>
</feature>
<keyword evidence="1" id="KW-0812">Transmembrane</keyword>
<feature type="transmembrane region" description="Helical" evidence="1">
    <location>
        <begin position="75"/>
        <end position="97"/>
    </location>
</feature>
<feature type="transmembrane region" description="Helical" evidence="1">
    <location>
        <begin position="387"/>
        <end position="409"/>
    </location>
</feature>
<feature type="transmembrane region" description="Helical" evidence="1">
    <location>
        <begin position="157"/>
        <end position="177"/>
    </location>
</feature>
<reference evidence="3" key="1">
    <citation type="journal article" date="2019" name="Int. J. Syst. Evol. Microbiol.">
        <title>The Global Catalogue of Microorganisms (GCM) 10K type strain sequencing project: providing services to taxonomists for standard genome sequencing and annotation.</title>
        <authorList>
            <consortium name="The Broad Institute Genomics Platform"/>
            <consortium name="The Broad Institute Genome Sequencing Center for Infectious Disease"/>
            <person name="Wu L."/>
            <person name="Ma J."/>
        </authorList>
    </citation>
    <scope>NUCLEOTIDE SEQUENCE [LARGE SCALE GENOMIC DNA]</scope>
    <source>
        <strain evidence="3">TBRC 7912</strain>
    </source>
</reference>
<feature type="transmembrane region" description="Helical" evidence="1">
    <location>
        <begin position="189"/>
        <end position="212"/>
    </location>
</feature>
<feature type="transmembrane region" description="Helical" evidence="1">
    <location>
        <begin position="336"/>
        <end position="358"/>
    </location>
</feature>
<feature type="transmembrane region" description="Helical" evidence="1">
    <location>
        <begin position="452"/>
        <end position="472"/>
    </location>
</feature>
<organism evidence="2 3">
    <name type="scientific">Streptosporangium jomthongense</name>
    <dbReference type="NCBI Taxonomy" id="1193683"/>
    <lineage>
        <taxon>Bacteria</taxon>
        <taxon>Bacillati</taxon>
        <taxon>Actinomycetota</taxon>
        <taxon>Actinomycetes</taxon>
        <taxon>Streptosporangiales</taxon>
        <taxon>Streptosporangiaceae</taxon>
        <taxon>Streptosporangium</taxon>
    </lineage>
</organism>
<dbReference type="Proteomes" id="UP001595698">
    <property type="component" value="Unassembled WGS sequence"/>
</dbReference>
<feature type="transmembrane region" description="Helical" evidence="1">
    <location>
        <begin position="289"/>
        <end position="307"/>
    </location>
</feature>
<comment type="caution">
    <text evidence="2">The sequence shown here is derived from an EMBL/GenBank/DDBJ whole genome shotgun (WGS) entry which is preliminary data.</text>
</comment>
<proteinExistence type="predicted"/>
<evidence type="ECO:0000313" key="3">
    <source>
        <dbReference type="Proteomes" id="UP001595698"/>
    </source>
</evidence>
<dbReference type="EMBL" id="JBHSBC010000031">
    <property type="protein sequence ID" value="MFC3983487.1"/>
    <property type="molecule type" value="Genomic_DNA"/>
</dbReference>
<feature type="transmembrane region" description="Helical" evidence="1">
    <location>
        <begin position="21"/>
        <end position="41"/>
    </location>
</feature>
<accession>A0ABV8F488</accession>
<dbReference type="RefSeq" id="WP_386192718.1">
    <property type="nucleotide sequence ID" value="NZ_JBHSBC010000031.1"/>
</dbReference>
<protein>
    <submittedName>
        <fullName evidence="2">ABC transporter permease</fullName>
    </submittedName>
</protein>
<feature type="transmembrane region" description="Helical" evidence="1">
    <location>
        <begin position="492"/>
        <end position="514"/>
    </location>
</feature>
<keyword evidence="1" id="KW-0472">Membrane</keyword>
<evidence type="ECO:0000256" key="1">
    <source>
        <dbReference type="SAM" id="Phobius"/>
    </source>
</evidence>
<name>A0ABV8F488_9ACTN</name>
<keyword evidence="3" id="KW-1185">Reference proteome</keyword>